<dbReference type="GO" id="GO:0004527">
    <property type="term" value="F:exonuclease activity"/>
    <property type="evidence" value="ECO:0007669"/>
    <property type="project" value="UniProtKB-KW"/>
</dbReference>
<evidence type="ECO:0000313" key="2">
    <source>
        <dbReference type="EMBL" id="KAJ6975971.1"/>
    </source>
</evidence>
<reference evidence="2" key="1">
    <citation type="journal article" date="2023" name="Mol. Ecol. Resour.">
        <title>Chromosome-level genome assembly of a triploid poplar Populus alba 'Berolinensis'.</title>
        <authorList>
            <person name="Chen S."/>
            <person name="Yu Y."/>
            <person name="Wang X."/>
            <person name="Wang S."/>
            <person name="Zhang T."/>
            <person name="Zhou Y."/>
            <person name="He R."/>
            <person name="Meng N."/>
            <person name="Wang Y."/>
            <person name="Liu W."/>
            <person name="Liu Z."/>
            <person name="Liu J."/>
            <person name="Guo Q."/>
            <person name="Huang H."/>
            <person name="Sederoff R.R."/>
            <person name="Wang G."/>
            <person name="Qu G."/>
            <person name="Chen S."/>
        </authorList>
    </citation>
    <scope>NUCLEOTIDE SEQUENCE</scope>
    <source>
        <strain evidence="2">SC-2020</strain>
    </source>
</reference>
<evidence type="ECO:0000256" key="1">
    <source>
        <dbReference type="SAM" id="MobiDB-lite"/>
    </source>
</evidence>
<keyword evidence="2" id="KW-0378">Hydrolase</keyword>
<gene>
    <name evidence="2" type="ORF">NC653_031716</name>
</gene>
<dbReference type="AlphaFoldDB" id="A0AAD6LZ44"/>
<proteinExistence type="predicted"/>
<dbReference type="Gene3D" id="3.40.50.12650">
    <property type="match status" value="1"/>
</dbReference>
<comment type="caution">
    <text evidence="2">The sequence shown here is derived from an EMBL/GenBank/DDBJ whole genome shotgun (WGS) entry which is preliminary data.</text>
</comment>
<keyword evidence="2" id="KW-0269">Exonuclease</keyword>
<protein>
    <submittedName>
        <fullName evidence="2">5' exonuclease Apollo isoform X2</fullName>
    </submittedName>
</protein>
<dbReference type="EMBL" id="JAQIZT010000013">
    <property type="protein sequence ID" value="KAJ6975971.1"/>
    <property type="molecule type" value="Genomic_DNA"/>
</dbReference>
<keyword evidence="2" id="KW-0540">Nuclease</keyword>
<evidence type="ECO:0000313" key="3">
    <source>
        <dbReference type="Proteomes" id="UP001164929"/>
    </source>
</evidence>
<sequence>MHLLGFHDTFTTKTSLTKVRAIPRYSFSVETLEGLNTIWPTIGIMPSGLPWVLKPVKKDNNLFSSLLTSRYKKRQPSSKLDGNLGYAESNSPEAGRKKSRPVRMDYKRVNVSKASASRRVR</sequence>
<dbReference type="Proteomes" id="UP001164929">
    <property type="component" value="Chromosome 13"/>
</dbReference>
<accession>A0AAD6LZ44</accession>
<feature type="region of interest" description="Disordered" evidence="1">
    <location>
        <begin position="74"/>
        <end position="121"/>
    </location>
</feature>
<keyword evidence="3" id="KW-1185">Reference proteome</keyword>
<organism evidence="2 3">
    <name type="scientific">Populus alba x Populus x berolinensis</name>
    <dbReference type="NCBI Taxonomy" id="444605"/>
    <lineage>
        <taxon>Eukaryota</taxon>
        <taxon>Viridiplantae</taxon>
        <taxon>Streptophyta</taxon>
        <taxon>Embryophyta</taxon>
        <taxon>Tracheophyta</taxon>
        <taxon>Spermatophyta</taxon>
        <taxon>Magnoliopsida</taxon>
        <taxon>eudicotyledons</taxon>
        <taxon>Gunneridae</taxon>
        <taxon>Pentapetalae</taxon>
        <taxon>rosids</taxon>
        <taxon>fabids</taxon>
        <taxon>Malpighiales</taxon>
        <taxon>Salicaceae</taxon>
        <taxon>Saliceae</taxon>
        <taxon>Populus</taxon>
    </lineage>
</organism>
<name>A0AAD6LZ44_9ROSI</name>